<protein>
    <submittedName>
        <fullName evidence="1">Uncharacterized protein</fullName>
    </submittedName>
</protein>
<proteinExistence type="predicted"/>
<name>A0A5N6PZG8_9ASTR</name>
<gene>
    <name evidence="1" type="ORF">E3N88_00227</name>
</gene>
<evidence type="ECO:0000313" key="1">
    <source>
        <dbReference type="EMBL" id="KAD7477091.1"/>
    </source>
</evidence>
<organism evidence="1 2">
    <name type="scientific">Mikania micrantha</name>
    <name type="common">bitter vine</name>
    <dbReference type="NCBI Taxonomy" id="192012"/>
    <lineage>
        <taxon>Eukaryota</taxon>
        <taxon>Viridiplantae</taxon>
        <taxon>Streptophyta</taxon>
        <taxon>Embryophyta</taxon>
        <taxon>Tracheophyta</taxon>
        <taxon>Spermatophyta</taxon>
        <taxon>Magnoliopsida</taxon>
        <taxon>eudicotyledons</taxon>
        <taxon>Gunneridae</taxon>
        <taxon>Pentapetalae</taxon>
        <taxon>asterids</taxon>
        <taxon>campanulids</taxon>
        <taxon>Asterales</taxon>
        <taxon>Asteraceae</taxon>
        <taxon>Asteroideae</taxon>
        <taxon>Heliantheae alliance</taxon>
        <taxon>Eupatorieae</taxon>
        <taxon>Mikania</taxon>
    </lineage>
</organism>
<evidence type="ECO:0000313" key="2">
    <source>
        <dbReference type="Proteomes" id="UP000326396"/>
    </source>
</evidence>
<dbReference type="Proteomes" id="UP000326396">
    <property type="component" value="Linkage Group LG1"/>
</dbReference>
<accession>A0A5N6PZG8</accession>
<reference evidence="1 2" key="1">
    <citation type="submission" date="2019-05" db="EMBL/GenBank/DDBJ databases">
        <title>Mikania micrantha, genome provides insights into the molecular mechanism of rapid growth.</title>
        <authorList>
            <person name="Liu B."/>
        </authorList>
    </citation>
    <scope>NUCLEOTIDE SEQUENCE [LARGE SCALE GENOMIC DNA]</scope>
    <source>
        <strain evidence="1">NLD-2019</strain>
        <tissue evidence="1">Leaf</tissue>
    </source>
</reference>
<dbReference type="EMBL" id="SZYD01000001">
    <property type="protein sequence ID" value="KAD7477091.1"/>
    <property type="molecule type" value="Genomic_DNA"/>
</dbReference>
<dbReference type="AlphaFoldDB" id="A0A5N6PZG8"/>
<comment type="caution">
    <text evidence="1">The sequence shown here is derived from an EMBL/GenBank/DDBJ whole genome shotgun (WGS) entry which is preliminary data.</text>
</comment>
<keyword evidence="2" id="KW-1185">Reference proteome</keyword>
<sequence length="162" mass="17885">MLHPYPPFITHTYTLQCVCLVRETTSEKKQLHPSPASSYPHNNISPASILFSCSGHHSRPNSGEPPAPANSFISFANHTHPVGVCVLLGDNKKQEPMASSFRQDHDTPCASLTTHSDLLSASWLTDGCPHGGGYRWPLTRCFSKMLQPWFHHGSLNPLHSYG</sequence>